<accession>A0A4P8PNT6</accession>
<geneLocation type="mitochondrion" evidence="1"/>
<name>A0A4P8PNT6_AMMMO</name>
<proteinExistence type="predicted"/>
<organism evidence="1">
    <name type="scientific">Ammopiptanthus mongolicus</name>
    <name type="common">Piptanthus mongolicus</name>
    <dbReference type="NCBI Taxonomy" id="126911"/>
    <lineage>
        <taxon>Eukaryota</taxon>
        <taxon>Viridiplantae</taxon>
        <taxon>Streptophyta</taxon>
        <taxon>Embryophyta</taxon>
        <taxon>Tracheophyta</taxon>
        <taxon>Spermatophyta</taxon>
        <taxon>Magnoliopsida</taxon>
        <taxon>eudicotyledons</taxon>
        <taxon>Gunneridae</taxon>
        <taxon>Pentapetalae</taxon>
        <taxon>rosids</taxon>
        <taxon>fabids</taxon>
        <taxon>Fabales</taxon>
        <taxon>Fabaceae</taxon>
        <taxon>Papilionoideae</taxon>
        <taxon>50 kb inversion clade</taxon>
        <taxon>genistoids sensu lato</taxon>
        <taxon>core genistoids</taxon>
        <taxon>Sophoreae</taxon>
        <taxon>Ammopiptanthus</taxon>
    </lineage>
</organism>
<dbReference type="AlphaFoldDB" id="A0A4P8PNT6"/>
<dbReference type="EMBL" id="MG011535">
    <property type="protein sequence ID" value="QCQ81942.1"/>
    <property type="molecule type" value="Genomic_DNA"/>
</dbReference>
<evidence type="ECO:0000313" key="1">
    <source>
        <dbReference type="EMBL" id="QCQ81942.1"/>
    </source>
</evidence>
<reference evidence="1" key="1">
    <citation type="journal article" date="2019" name="Plant Syst. Evol.">
        <title>Analyses of mitochondrial genomes of the genus Ammopiptanthus provide new insights into the evolution of legume plants.</title>
        <authorList>
            <person name="Feng L."/>
            <person name="Li N."/>
            <person name="Yang W."/>
            <person name="Li Y."/>
            <person name="Wang C.-M."/>
            <person name="Tong S.-W."/>
            <person name="He J.-X."/>
        </authorList>
    </citation>
    <scope>NUCLEOTIDE SEQUENCE</scope>
</reference>
<keyword evidence="1" id="KW-0496">Mitochondrion</keyword>
<sequence>MDHSSHGYSIVYKVLSYSIVSIGRPTHSLARLERHEQTKEGGIAIFFPSTQVSVRVEFRGASAHTKRSYMANSSLGGSSSPISLPWLRVTLVLSNQLLHGWWQILKEN</sequence>
<protein>
    <submittedName>
        <fullName evidence="1">Uncharacterized protein</fullName>
    </submittedName>
</protein>
<gene>
    <name evidence="1" type="primary">orf142</name>
</gene>